<keyword evidence="12" id="KW-1185">Reference proteome</keyword>
<dbReference type="InterPro" id="IPR027417">
    <property type="entry name" value="P-loop_NTPase"/>
</dbReference>
<evidence type="ECO:0000256" key="8">
    <source>
        <dbReference type="SAM" id="MobiDB-lite"/>
    </source>
</evidence>
<proteinExistence type="predicted"/>
<accession>S7XJ90</accession>
<dbReference type="CDD" id="cd18793">
    <property type="entry name" value="SF2_C_SNF"/>
    <property type="match status" value="1"/>
</dbReference>
<name>S7XJ90_SPRLO</name>
<comment type="caution">
    <text evidence="11">The sequence shown here is derived from an EMBL/GenBank/DDBJ whole genome shotgun (WGS) entry which is preliminary data.</text>
</comment>
<keyword evidence="6" id="KW-0539">Nucleus</keyword>
<keyword evidence="2" id="KW-0677">Repeat</keyword>
<dbReference type="SMART" id="SM00490">
    <property type="entry name" value="HELICc"/>
    <property type="match status" value="1"/>
</dbReference>
<protein>
    <submittedName>
        <fullName evidence="11">SNF2 family N-terminal domain protein</fullName>
    </submittedName>
</protein>
<feature type="compositionally biased region" description="Acidic residues" evidence="8">
    <location>
        <begin position="13"/>
        <end position="27"/>
    </location>
</feature>
<feature type="coiled-coil region" evidence="7">
    <location>
        <begin position="952"/>
        <end position="989"/>
    </location>
</feature>
<dbReference type="InterPro" id="IPR023780">
    <property type="entry name" value="Chromo_domain"/>
</dbReference>
<evidence type="ECO:0000259" key="9">
    <source>
        <dbReference type="PROSITE" id="PS51192"/>
    </source>
</evidence>
<dbReference type="FunCoup" id="S7XJ90">
    <property type="interactions" value="170"/>
</dbReference>
<dbReference type="SMART" id="SM00298">
    <property type="entry name" value="CHROMO"/>
    <property type="match status" value="2"/>
</dbReference>
<evidence type="ECO:0000256" key="1">
    <source>
        <dbReference type="ARBA" id="ARBA00004123"/>
    </source>
</evidence>
<dbReference type="GO" id="GO:0005524">
    <property type="term" value="F:ATP binding"/>
    <property type="evidence" value="ECO:0007669"/>
    <property type="project" value="UniProtKB-KW"/>
</dbReference>
<dbReference type="Proteomes" id="UP000014978">
    <property type="component" value="Unassembled WGS sequence"/>
</dbReference>
<evidence type="ECO:0000256" key="2">
    <source>
        <dbReference type="ARBA" id="ARBA00022737"/>
    </source>
</evidence>
<dbReference type="GO" id="GO:0000785">
    <property type="term" value="C:chromatin"/>
    <property type="evidence" value="ECO:0007669"/>
    <property type="project" value="TreeGrafter"/>
</dbReference>
<dbReference type="OrthoDB" id="5857104at2759"/>
<comment type="subcellular location">
    <subcellularLocation>
        <location evidence="1">Nucleus</location>
    </subcellularLocation>
</comment>
<dbReference type="GO" id="GO:0003677">
    <property type="term" value="F:DNA binding"/>
    <property type="evidence" value="ECO:0007669"/>
    <property type="project" value="TreeGrafter"/>
</dbReference>
<keyword evidence="4" id="KW-0378">Hydrolase</keyword>
<evidence type="ECO:0000313" key="11">
    <source>
        <dbReference type="EMBL" id="EPR79089.1"/>
    </source>
</evidence>
<dbReference type="InterPro" id="IPR016197">
    <property type="entry name" value="Chromo-like_dom_sf"/>
</dbReference>
<dbReference type="Gene3D" id="2.40.50.40">
    <property type="match status" value="2"/>
</dbReference>
<feature type="domain" description="Helicase C-terminal" evidence="10">
    <location>
        <begin position="707"/>
        <end position="857"/>
    </location>
</feature>
<dbReference type="EMBL" id="ATCN01000406">
    <property type="protein sequence ID" value="EPR79089.1"/>
    <property type="molecule type" value="Genomic_DNA"/>
</dbReference>
<keyword evidence="5" id="KW-0067">ATP-binding</keyword>
<dbReference type="SUPFAM" id="SSF54160">
    <property type="entry name" value="Chromo domain-like"/>
    <property type="match status" value="1"/>
</dbReference>
<dbReference type="PROSITE" id="PS51192">
    <property type="entry name" value="HELICASE_ATP_BIND_1"/>
    <property type="match status" value="1"/>
</dbReference>
<reference evidence="12" key="1">
    <citation type="journal article" date="2013" name="PLoS Genet.">
        <title>The genome of Spraguea lophii and the basis of host-microsporidian interactions.</title>
        <authorList>
            <person name="Campbell S.E."/>
            <person name="Williams T.A."/>
            <person name="Yousuf A."/>
            <person name="Soanes D.M."/>
            <person name="Paszkiewicz K.H."/>
            <person name="Williams B.A.P."/>
        </authorList>
    </citation>
    <scope>NUCLEOTIDE SEQUENCE [LARGE SCALE GENOMIC DNA]</scope>
    <source>
        <strain evidence="12">42_110</strain>
    </source>
</reference>
<feature type="region of interest" description="Disordered" evidence="8">
    <location>
        <begin position="1"/>
        <end position="30"/>
    </location>
</feature>
<dbReference type="PANTHER" id="PTHR45623">
    <property type="entry name" value="CHROMODOMAIN-HELICASE-DNA-BINDING PROTEIN 3-RELATED-RELATED"/>
    <property type="match status" value="1"/>
</dbReference>
<dbReference type="Pfam" id="PF00385">
    <property type="entry name" value="Chromo"/>
    <property type="match status" value="1"/>
</dbReference>
<dbReference type="InterPro" id="IPR049730">
    <property type="entry name" value="SNF2/RAD54-like_C"/>
</dbReference>
<feature type="compositionally biased region" description="Acidic residues" evidence="8">
    <location>
        <begin position="204"/>
        <end position="220"/>
    </location>
</feature>
<gene>
    <name evidence="11" type="ORF">SLOPH_1900</name>
</gene>
<dbReference type="PROSITE" id="PS51194">
    <property type="entry name" value="HELICASE_CTER"/>
    <property type="match status" value="1"/>
</dbReference>
<dbReference type="HOGENOM" id="CLU_000315_8_5_1"/>
<evidence type="ECO:0000256" key="5">
    <source>
        <dbReference type="ARBA" id="ARBA00022840"/>
    </source>
</evidence>
<feature type="domain" description="Helicase ATP-binding" evidence="9">
    <location>
        <begin position="381"/>
        <end position="550"/>
    </location>
</feature>
<dbReference type="SMART" id="SM00487">
    <property type="entry name" value="DEXDc"/>
    <property type="match status" value="1"/>
</dbReference>
<evidence type="ECO:0000313" key="12">
    <source>
        <dbReference type="Proteomes" id="UP000014978"/>
    </source>
</evidence>
<dbReference type="InterPro" id="IPR014001">
    <property type="entry name" value="Helicase_ATP-bd"/>
</dbReference>
<dbReference type="InterPro" id="IPR000330">
    <property type="entry name" value="SNF2_N"/>
</dbReference>
<evidence type="ECO:0000256" key="6">
    <source>
        <dbReference type="ARBA" id="ARBA00023242"/>
    </source>
</evidence>
<dbReference type="InterPro" id="IPR001650">
    <property type="entry name" value="Helicase_C-like"/>
</dbReference>
<dbReference type="Gene3D" id="3.40.50.10810">
    <property type="entry name" value="Tandem AAA-ATPase domain"/>
    <property type="match status" value="1"/>
</dbReference>
<dbReference type="Pfam" id="PF00176">
    <property type="entry name" value="SNF2-rel_dom"/>
    <property type="match status" value="1"/>
</dbReference>
<dbReference type="InterPro" id="IPR038718">
    <property type="entry name" value="SNF2-like_sf"/>
</dbReference>
<dbReference type="GO" id="GO:0010468">
    <property type="term" value="P:regulation of gene expression"/>
    <property type="evidence" value="ECO:0007669"/>
    <property type="project" value="TreeGrafter"/>
</dbReference>
<dbReference type="PANTHER" id="PTHR45623:SF11">
    <property type="entry name" value="KISMET, ISOFORM C"/>
    <property type="match status" value="1"/>
</dbReference>
<sequence length="1300" mass="154114">MRRKIESDSSTTDIDDASSEIVNEDVEYASSSSVKEEFYVPKKRGRPRKYEKEVDNRSYMTAGSPLGSNFHPSKPMFYRNLNLKQNIHQNFQPVNFMRNQFFQAAQNRNVEYPMYNMDPYSVNNFPSSMGSYNPSYAGNIHMQGYYKPLTQGYLSPTLIQESYTQPPSYVPKKQKETVYADNYEFKTTKRRRKSAVKFEKKVEDDEEETSKEEEYSSEVEQDPHEKLLDYNEEKDEYLVKIRFKSYLHCEWIKREEIAVNKTGLIKIKRFRKKDIPYDPDFIKVDRVIKAEKTEEGTMYLIKWKKLVYELSTFEFEDDVKDLENFDVEYEKYKHRNKLKALTISLNWRPTKEQFLKFEESPTFKNENKLREYQLEGLNWFLNRWYARQGCIMADEMGLGKTVQSVTFISTIYEKYNFYAPILVVAPLSTIIHWEREFLNWTNLRVLVFHGSNVAREMMYEYEFYSKDRNLLLFDVIITTYEMVMSGLKYLSDINFGVAIFDEAHRLKNANSKATLTLKSLNINHKVLLSGTPLQNNIQELWALLNFIDPMKYESCNNFLEEYKLEKSEDVERLQNLLRPLMLRRMKDDVEKSIPMKEETIVTVELTMIQKRYYRAILEKNLEFLTKGGTENAPNLLNVMMELRKCCIHPFLVRGAEDKIIDEYLQKNKADISEENVNRNTGEQSILNRMTLDEYYKVIIQSSGKLVLLDKLLKQLKGKHKVLIFSQMTKCLDLLADYLNYRQFKYERIDGGVRGDCRQAAIDRFCDKNSDVFVFLLCTRAGGVGINLTAADTVIIFDSDWNPQNDLQAQARCHRIGQTNEVKIYRLITNNTYEREMFDKAGLKLGLDRAVLQRMDYEGEKKMKKREAIEYLLKKGAYGVLMEDDEAAQKFCEENIEEILQRRTHVVKHNDGGNIFSRASFKIDEEIDDPEFWNNMLSKRKVEEDELTVKKQIRKLARDGNLSESELKEIEDKRKELLDKLDNNENTEEEAYLLVFLTALKKGTKAISTIKNLPNAHSMLNEIIKFLVDKIEEKFRKDYIFTIEKFIEETTLEKDKEFYNSIFYEKFYEKFLLRIQAVYILSMLNKVNTIVKVNRSRGWSVEDDKRLINWTLNNGYDNYPATVGLDKGAFKGKPIPELNQRIRKIMMEMNRREVEQKEENTEYDIIRCICIFGRKTENNKKEIKKYLNDDFKIQRMNTMVEEVLKRRKRGEEEKTMRNRIFLFDRINRIDMNIFNDKMKEMYEKKKYRKVKNLSIEENKVLIIKIKECGLQDTVLKEYGLTEEAMIKKLESITDFFRSDEE</sequence>
<feature type="region of interest" description="Disordered" evidence="8">
    <location>
        <begin position="196"/>
        <end position="223"/>
    </location>
</feature>
<dbReference type="SUPFAM" id="SSF52540">
    <property type="entry name" value="P-loop containing nucleoside triphosphate hydrolases"/>
    <property type="match status" value="2"/>
</dbReference>
<dbReference type="GO" id="GO:0003682">
    <property type="term" value="F:chromatin binding"/>
    <property type="evidence" value="ECO:0007669"/>
    <property type="project" value="TreeGrafter"/>
</dbReference>
<dbReference type="Gene3D" id="3.40.50.300">
    <property type="entry name" value="P-loop containing nucleotide triphosphate hydrolases"/>
    <property type="match status" value="1"/>
</dbReference>
<dbReference type="InParanoid" id="S7XJ90"/>
<keyword evidence="7" id="KW-0175">Coiled coil</keyword>
<dbReference type="GO" id="GO:0042393">
    <property type="term" value="F:histone binding"/>
    <property type="evidence" value="ECO:0007669"/>
    <property type="project" value="TreeGrafter"/>
</dbReference>
<evidence type="ECO:0000256" key="4">
    <source>
        <dbReference type="ARBA" id="ARBA00022801"/>
    </source>
</evidence>
<dbReference type="VEuPathDB" id="MicrosporidiaDB:SLOPH_1900"/>
<evidence type="ECO:0000259" key="10">
    <source>
        <dbReference type="PROSITE" id="PS51194"/>
    </source>
</evidence>
<dbReference type="GO" id="GO:0140658">
    <property type="term" value="F:ATP-dependent chromatin remodeler activity"/>
    <property type="evidence" value="ECO:0007669"/>
    <property type="project" value="TreeGrafter"/>
</dbReference>
<organism evidence="11 12">
    <name type="scientific">Spraguea lophii (strain 42_110)</name>
    <name type="common">Microsporidian parasite</name>
    <dbReference type="NCBI Taxonomy" id="1358809"/>
    <lineage>
        <taxon>Eukaryota</taxon>
        <taxon>Fungi</taxon>
        <taxon>Fungi incertae sedis</taxon>
        <taxon>Microsporidia</taxon>
        <taxon>Spragueidae</taxon>
        <taxon>Spraguea</taxon>
    </lineage>
</organism>
<evidence type="ECO:0000256" key="7">
    <source>
        <dbReference type="SAM" id="Coils"/>
    </source>
</evidence>
<dbReference type="FunFam" id="3.40.50.300:FF:000015">
    <property type="entry name" value="chromodomain-helicase-DNA-binding protein 9 isoform X1"/>
    <property type="match status" value="1"/>
</dbReference>
<dbReference type="Pfam" id="PF00271">
    <property type="entry name" value="Helicase_C"/>
    <property type="match status" value="1"/>
</dbReference>
<keyword evidence="3" id="KW-0547">Nucleotide-binding</keyword>
<dbReference type="InterPro" id="IPR000953">
    <property type="entry name" value="Chromo/chromo_shadow_dom"/>
</dbReference>
<dbReference type="STRING" id="1358809.S7XJ90"/>
<dbReference type="GO" id="GO:0016887">
    <property type="term" value="F:ATP hydrolysis activity"/>
    <property type="evidence" value="ECO:0007669"/>
    <property type="project" value="TreeGrafter"/>
</dbReference>
<dbReference type="OMA" id="HWEREFA"/>
<evidence type="ECO:0000256" key="3">
    <source>
        <dbReference type="ARBA" id="ARBA00022741"/>
    </source>
</evidence>
<dbReference type="GO" id="GO:0005634">
    <property type="term" value="C:nucleus"/>
    <property type="evidence" value="ECO:0007669"/>
    <property type="project" value="UniProtKB-SubCell"/>
</dbReference>